<comment type="cofactor">
    <cofactor evidence="1">
        <name>heme b</name>
        <dbReference type="ChEBI" id="CHEBI:60344"/>
    </cofactor>
</comment>
<keyword evidence="8" id="KW-0249">Electron transport</keyword>
<feature type="transmembrane region" description="Helical" evidence="13">
    <location>
        <begin position="46"/>
        <end position="68"/>
    </location>
</feature>
<keyword evidence="10" id="KW-0408">Iron</keyword>
<feature type="transmembrane region" description="Helical" evidence="13">
    <location>
        <begin position="80"/>
        <end position="98"/>
    </location>
</feature>
<dbReference type="SUPFAM" id="SSF81342">
    <property type="entry name" value="Transmembrane di-heme cytochromes"/>
    <property type="match status" value="1"/>
</dbReference>
<evidence type="ECO:0000259" key="14">
    <source>
        <dbReference type="Pfam" id="PF01292"/>
    </source>
</evidence>
<comment type="caution">
    <text evidence="15">The sequence shown here is derived from an EMBL/GenBank/DDBJ whole genome shotgun (WGS) entry which is preliminary data.</text>
</comment>
<keyword evidence="7" id="KW-0479">Metal-binding</keyword>
<dbReference type="PANTHER" id="PTHR30529:SF1">
    <property type="entry name" value="CYTOCHROME B561 HOMOLOG 2"/>
    <property type="match status" value="1"/>
</dbReference>
<evidence type="ECO:0000256" key="3">
    <source>
        <dbReference type="ARBA" id="ARBA00022448"/>
    </source>
</evidence>
<evidence type="ECO:0000256" key="13">
    <source>
        <dbReference type="SAM" id="Phobius"/>
    </source>
</evidence>
<evidence type="ECO:0000256" key="2">
    <source>
        <dbReference type="ARBA" id="ARBA00004651"/>
    </source>
</evidence>
<dbReference type="Proteomes" id="UP000011651">
    <property type="component" value="Unassembled WGS sequence"/>
</dbReference>
<evidence type="ECO:0000256" key="1">
    <source>
        <dbReference type="ARBA" id="ARBA00001970"/>
    </source>
</evidence>
<gene>
    <name evidence="15" type="ORF">HALTITAN_1342</name>
</gene>
<keyword evidence="5" id="KW-0349">Heme</keyword>
<evidence type="ECO:0000256" key="5">
    <source>
        <dbReference type="ARBA" id="ARBA00022617"/>
    </source>
</evidence>
<dbReference type="PATRIC" id="fig|1204738.3.peg.2004"/>
<feature type="transmembrane region" description="Helical" evidence="13">
    <location>
        <begin position="173"/>
        <end position="190"/>
    </location>
</feature>
<evidence type="ECO:0000313" key="16">
    <source>
        <dbReference type="Proteomes" id="UP000011651"/>
    </source>
</evidence>
<sequence length="205" mass="22965">MHVVAMLFTCCPDKISITTSLLKEGRSCMALPIMDNSQRYGAISRLLHWGMALLFAWQFTSATAHWLFPDTPFEEFFWGTHYPVGVLLLTLVVLRAIWALANASRRPPSVSVMAKLGHLVLYGLMMVIPTIALIRQYGSGRSLEVFGFTLMSGFEGEEITWMTDLGGLLHGELGWTLLALIVGHIVMAILHRKLTHHDVLTRMAR</sequence>
<keyword evidence="4" id="KW-1003">Cell membrane</keyword>
<evidence type="ECO:0000256" key="6">
    <source>
        <dbReference type="ARBA" id="ARBA00022692"/>
    </source>
</evidence>
<evidence type="ECO:0000256" key="11">
    <source>
        <dbReference type="ARBA" id="ARBA00023136"/>
    </source>
</evidence>
<dbReference type="InterPro" id="IPR016174">
    <property type="entry name" value="Di-haem_cyt_TM"/>
</dbReference>
<dbReference type="GO" id="GO:0009055">
    <property type="term" value="F:electron transfer activity"/>
    <property type="evidence" value="ECO:0007669"/>
    <property type="project" value="InterPro"/>
</dbReference>
<evidence type="ECO:0000256" key="8">
    <source>
        <dbReference type="ARBA" id="ARBA00022982"/>
    </source>
</evidence>
<reference evidence="15 16" key="1">
    <citation type="journal article" date="2013" name="Genome Announc.">
        <title>Draft Genome of the Marine Gammaproteobacterium Halomonas titanicae.</title>
        <authorList>
            <person name="Sanchez-Porro C."/>
            <person name="de la Haba R.R."/>
            <person name="Cruz-Hernandez N."/>
            <person name="Gonzalez J.M."/>
            <person name="Reyes-Guirao C."/>
            <person name="Navarro-Sampedro L."/>
            <person name="Carballo M."/>
            <person name="Ventosa A."/>
        </authorList>
    </citation>
    <scope>NUCLEOTIDE SEQUENCE [LARGE SCALE GENOMIC DNA]</scope>
    <source>
        <strain evidence="15 16">BH1</strain>
    </source>
</reference>
<feature type="transmembrane region" description="Helical" evidence="13">
    <location>
        <begin position="119"/>
        <end position="138"/>
    </location>
</feature>
<accession>L9UA26</accession>
<dbReference type="PANTHER" id="PTHR30529">
    <property type="entry name" value="CYTOCHROME B561"/>
    <property type="match status" value="1"/>
</dbReference>
<proteinExistence type="inferred from homology"/>
<dbReference type="InterPro" id="IPR052168">
    <property type="entry name" value="Cytochrome_b561_oxidase"/>
</dbReference>
<protein>
    <submittedName>
        <fullName evidence="15">Di-heme cytochrome, transmembrane</fullName>
    </submittedName>
</protein>
<name>L9UA26_9GAMM</name>
<dbReference type="GO" id="GO:0020037">
    <property type="term" value="F:heme binding"/>
    <property type="evidence" value="ECO:0007669"/>
    <property type="project" value="TreeGrafter"/>
</dbReference>
<keyword evidence="3" id="KW-0813">Transport</keyword>
<evidence type="ECO:0000313" key="15">
    <source>
        <dbReference type="EMBL" id="ELY21780.1"/>
    </source>
</evidence>
<comment type="similarity">
    <text evidence="12">Belongs to the cytochrome b561 family.</text>
</comment>
<dbReference type="InterPro" id="IPR011577">
    <property type="entry name" value="Cyt_b561_bac/Ni-Hgenase"/>
</dbReference>
<feature type="domain" description="Cytochrome b561 bacterial/Ni-hydrogenase" evidence="14">
    <location>
        <begin position="39"/>
        <end position="203"/>
    </location>
</feature>
<dbReference type="GO" id="GO:0005886">
    <property type="term" value="C:plasma membrane"/>
    <property type="evidence" value="ECO:0007669"/>
    <property type="project" value="UniProtKB-SubCell"/>
</dbReference>
<dbReference type="GO" id="GO:0022904">
    <property type="term" value="P:respiratory electron transport chain"/>
    <property type="evidence" value="ECO:0007669"/>
    <property type="project" value="InterPro"/>
</dbReference>
<dbReference type="GO" id="GO:0046872">
    <property type="term" value="F:metal ion binding"/>
    <property type="evidence" value="ECO:0007669"/>
    <property type="project" value="UniProtKB-KW"/>
</dbReference>
<evidence type="ECO:0000256" key="7">
    <source>
        <dbReference type="ARBA" id="ARBA00022723"/>
    </source>
</evidence>
<dbReference type="EMBL" id="AOPO01000004">
    <property type="protein sequence ID" value="ELY21780.1"/>
    <property type="molecule type" value="Genomic_DNA"/>
</dbReference>
<evidence type="ECO:0000256" key="10">
    <source>
        <dbReference type="ARBA" id="ARBA00023004"/>
    </source>
</evidence>
<evidence type="ECO:0000256" key="9">
    <source>
        <dbReference type="ARBA" id="ARBA00022989"/>
    </source>
</evidence>
<evidence type="ECO:0000256" key="4">
    <source>
        <dbReference type="ARBA" id="ARBA00022475"/>
    </source>
</evidence>
<keyword evidence="9 13" id="KW-1133">Transmembrane helix</keyword>
<comment type="subcellular location">
    <subcellularLocation>
        <location evidence="2">Cell membrane</location>
        <topology evidence="2">Multi-pass membrane protein</topology>
    </subcellularLocation>
</comment>
<evidence type="ECO:0000256" key="12">
    <source>
        <dbReference type="ARBA" id="ARBA00037975"/>
    </source>
</evidence>
<keyword evidence="6 13" id="KW-0812">Transmembrane</keyword>
<organism evidence="15 16">
    <name type="scientific">Vreelandella titanicae BH1</name>
    <dbReference type="NCBI Taxonomy" id="1204738"/>
    <lineage>
        <taxon>Bacteria</taxon>
        <taxon>Pseudomonadati</taxon>
        <taxon>Pseudomonadota</taxon>
        <taxon>Gammaproteobacteria</taxon>
        <taxon>Oceanospirillales</taxon>
        <taxon>Halomonadaceae</taxon>
        <taxon>Vreelandella</taxon>
    </lineage>
</organism>
<dbReference type="Pfam" id="PF01292">
    <property type="entry name" value="Ni_hydr_CYTB"/>
    <property type="match status" value="1"/>
</dbReference>
<dbReference type="AlphaFoldDB" id="L9UA26"/>
<keyword evidence="11 13" id="KW-0472">Membrane</keyword>